<evidence type="ECO:0000256" key="3">
    <source>
        <dbReference type="ARBA" id="ARBA00022722"/>
    </source>
</evidence>
<reference evidence="8" key="1">
    <citation type="submission" date="2019-05" db="EMBL/GenBank/DDBJ databases">
        <title>Annotation for the trematode Paragonimus heterotremus.</title>
        <authorList>
            <person name="Choi Y.-J."/>
        </authorList>
    </citation>
    <scope>NUCLEOTIDE SEQUENCE</scope>
    <source>
        <strain evidence="8">LC</strain>
    </source>
</reference>
<dbReference type="EMBL" id="LUCH01021736">
    <property type="protein sequence ID" value="KAF5394061.1"/>
    <property type="molecule type" value="Genomic_DNA"/>
</dbReference>
<dbReference type="Pfam" id="PF17917">
    <property type="entry name" value="RT_RNaseH"/>
    <property type="match status" value="1"/>
</dbReference>
<dbReference type="Proteomes" id="UP000748531">
    <property type="component" value="Unassembled WGS sequence"/>
</dbReference>
<keyword evidence="2" id="KW-0548">Nucleotidyltransferase</keyword>
<keyword evidence="1" id="KW-0808">Transferase</keyword>
<dbReference type="CDD" id="cd09274">
    <property type="entry name" value="RNase_HI_RT_Ty3"/>
    <property type="match status" value="1"/>
</dbReference>
<dbReference type="GO" id="GO:0004519">
    <property type="term" value="F:endonuclease activity"/>
    <property type="evidence" value="ECO:0007669"/>
    <property type="project" value="UniProtKB-KW"/>
</dbReference>
<proteinExistence type="predicted"/>
<dbReference type="PANTHER" id="PTHR37984:SF5">
    <property type="entry name" value="PROTEIN NYNRIN-LIKE"/>
    <property type="match status" value="1"/>
</dbReference>
<evidence type="ECO:0000256" key="4">
    <source>
        <dbReference type="ARBA" id="ARBA00022759"/>
    </source>
</evidence>
<feature type="domain" description="Reverse transcriptase RNase H-like" evidence="7">
    <location>
        <begin position="2"/>
        <end position="106"/>
    </location>
</feature>
<dbReference type="GO" id="GO:0016787">
    <property type="term" value="F:hydrolase activity"/>
    <property type="evidence" value="ECO:0007669"/>
    <property type="project" value="UniProtKB-KW"/>
</dbReference>
<dbReference type="InterPro" id="IPR050951">
    <property type="entry name" value="Retrovirus_Pol_polyprotein"/>
</dbReference>
<keyword evidence="5" id="KW-0378">Hydrolase</keyword>
<evidence type="ECO:0000313" key="9">
    <source>
        <dbReference type="Proteomes" id="UP000748531"/>
    </source>
</evidence>
<dbReference type="InterPro" id="IPR041373">
    <property type="entry name" value="RT_RNaseH"/>
</dbReference>
<evidence type="ECO:0000256" key="2">
    <source>
        <dbReference type="ARBA" id="ARBA00022695"/>
    </source>
</evidence>
<evidence type="ECO:0000256" key="1">
    <source>
        <dbReference type="ARBA" id="ARBA00022679"/>
    </source>
</evidence>
<accession>A0A8J4SMW1</accession>
<name>A0A8J4SMW1_9TREM</name>
<dbReference type="PANTHER" id="PTHR37984">
    <property type="entry name" value="PROTEIN CBG26694"/>
    <property type="match status" value="1"/>
</dbReference>
<comment type="caution">
    <text evidence="8">The sequence shown here is derived from an EMBL/GenBank/DDBJ whole genome shotgun (WGS) entry which is preliminary data.</text>
</comment>
<dbReference type="GO" id="GO:0003964">
    <property type="term" value="F:RNA-directed DNA polymerase activity"/>
    <property type="evidence" value="ECO:0007669"/>
    <property type="project" value="UniProtKB-KW"/>
</dbReference>
<keyword evidence="3" id="KW-0540">Nuclease</keyword>
<dbReference type="AlphaFoldDB" id="A0A8J4SMW1"/>
<dbReference type="OrthoDB" id="6272906at2759"/>
<keyword evidence="6" id="KW-0695">RNA-directed DNA polymerase</keyword>
<protein>
    <recommendedName>
        <fullName evidence="7">Reverse transcriptase RNase H-like domain-containing protein</fullName>
    </recommendedName>
</protein>
<gene>
    <name evidence="8" type="ORF">PHET_12305</name>
</gene>
<keyword evidence="4" id="KW-0255">Endonuclease</keyword>
<evidence type="ECO:0000256" key="6">
    <source>
        <dbReference type="ARBA" id="ARBA00022918"/>
    </source>
</evidence>
<dbReference type="InterPro" id="IPR043502">
    <property type="entry name" value="DNA/RNA_pol_sf"/>
</dbReference>
<sequence>MSKGTTLITDASNVGIGAVLEQEGYPIICISRLLSKAEQEDIRNTQKEALAVYWVVKRLHTYLFGIRFKMVTNHQAQQYLFDPHKSVAKSSAAMIQQRWSLVLAVYDYGIIHHPGKQIPQADFLSRYSSFSAPEVCLLASPVIPISREGLIKTTKNYYSTVIATMTSY</sequence>
<dbReference type="SUPFAM" id="SSF56672">
    <property type="entry name" value="DNA/RNA polymerases"/>
    <property type="match status" value="1"/>
</dbReference>
<evidence type="ECO:0000256" key="5">
    <source>
        <dbReference type="ARBA" id="ARBA00022801"/>
    </source>
</evidence>
<evidence type="ECO:0000313" key="8">
    <source>
        <dbReference type="EMBL" id="KAF5394061.1"/>
    </source>
</evidence>
<evidence type="ECO:0000259" key="7">
    <source>
        <dbReference type="Pfam" id="PF17917"/>
    </source>
</evidence>
<organism evidence="8 9">
    <name type="scientific">Paragonimus heterotremus</name>
    <dbReference type="NCBI Taxonomy" id="100268"/>
    <lineage>
        <taxon>Eukaryota</taxon>
        <taxon>Metazoa</taxon>
        <taxon>Spiralia</taxon>
        <taxon>Lophotrochozoa</taxon>
        <taxon>Platyhelminthes</taxon>
        <taxon>Trematoda</taxon>
        <taxon>Digenea</taxon>
        <taxon>Plagiorchiida</taxon>
        <taxon>Troglotremata</taxon>
        <taxon>Troglotrematidae</taxon>
        <taxon>Paragonimus</taxon>
    </lineage>
</organism>
<keyword evidence="9" id="KW-1185">Reference proteome</keyword>